<protein>
    <submittedName>
        <fullName evidence="5">Sugar transferase</fullName>
    </submittedName>
</protein>
<dbReference type="GO" id="GO:0016740">
    <property type="term" value="F:transferase activity"/>
    <property type="evidence" value="ECO:0007669"/>
    <property type="project" value="UniProtKB-KW"/>
</dbReference>
<organism evidence="5 6">
    <name type="scientific">Novosphingobium bradum</name>
    <dbReference type="NCBI Taxonomy" id="1737444"/>
    <lineage>
        <taxon>Bacteria</taxon>
        <taxon>Pseudomonadati</taxon>
        <taxon>Pseudomonadota</taxon>
        <taxon>Alphaproteobacteria</taxon>
        <taxon>Sphingomonadales</taxon>
        <taxon>Sphingomonadaceae</taxon>
        <taxon>Novosphingobium</taxon>
    </lineage>
</organism>
<reference evidence="6" key="1">
    <citation type="journal article" date="2019" name="Int. J. Syst. Evol. Microbiol.">
        <title>The Global Catalogue of Microorganisms (GCM) 10K type strain sequencing project: providing services to taxonomists for standard genome sequencing and annotation.</title>
        <authorList>
            <consortium name="The Broad Institute Genomics Platform"/>
            <consortium name="The Broad Institute Genome Sequencing Center for Infectious Disease"/>
            <person name="Wu L."/>
            <person name="Ma J."/>
        </authorList>
    </citation>
    <scope>NUCLEOTIDE SEQUENCE [LARGE SCALE GENOMIC DNA]</scope>
    <source>
        <strain evidence="6">KCTC 42984</strain>
    </source>
</reference>
<feature type="domain" description="Bacterial sugar transferase" evidence="4">
    <location>
        <begin position="236"/>
        <end position="424"/>
    </location>
</feature>
<keyword evidence="3" id="KW-1133">Transmembrane helix</keyword>
<dbReference type="Proteomes" id="UP001595604">
    <property type="component" value="Unassembled WGS sequence"/>
</dbReference>
<keyword evidence="6" id="KW-1185">Reference proteome</keyword>
<dbReference type="PANTHER" id="PTHR30576">
    <property type="entry name" value="COLANIC BIOSYNTHESIS UDP-GLUCOSE LIPID CARRIER TRANSFERASE"/>
    <property type="match status" value="1"/>
</dbReference>
<sequence>MCADIALLFGAFCLAGWLYLGQSGVAASLLLAQLILPAFLTIALYNGAYGLRALQDWEWAAVRSAMALCLSWAVVLFIAFYTRSANEFSRVAFTLGVLFAALALAWGRAQMRAFVRWRCGASVINELVIDDGGPALDLPGVTTLDAARHGLAPELSDPVALDRIGFVLRHVDRVLVTCPPQRRRAWALLLKGANIEGEVIDDAVIELGARGARQAGGRGLLLVSLGPLELRARAMKRAFDLAVALGALIALAPLLVLVALAVVLEDGGPALFVQRRMGRGNMFFPMYKFRSMAVSGGDRDGARSTGRDDGRVTRVGRLIRRTSIDELPQLINVLLGDMSIVGPRPHAIGSQAGEKLFWEVDDRYWLRHALKPGLTGLAQVRGLRGTTEHESDLANRLDADLEYLHGWSLWRDLRILFATAKVLVHERAY</sequence>
<gene>
    <name evidence="5" type="ORF">ACFOD9_13030</name>
</gene>
<keyword evidence="5" id="KW-0808">Transferase</keyword>
<evidence type="ECO:0000256" key="1">
    <source>
        <dbReference type="ARBA" id="ARBA00006464"/>
    </source>
</evidence>
<evidence type="ECO:0000313" key="6">
    <source>
        <dbReference type="Proteomes" id="UP001595604"/>
    </source>
</evidence>
<comment type="caution">
    <text evidence="5">The sequence shown here is derived from an EMBL/GenBank/DDBJ whole genome shotgun (WGS) entry which is preliminary data.</text>
</comment>
<dbReference type="InterPro" id="IPR003362">
    <property type="entry name" value="Bact_transf"/>
</dbReference>
<feature type="transmembrane region" description="Helical" evidence="3">
    <location>
        <begin position="60"/>
        <end position="82"/>
    </location>
</feature>
<dbReference type="PANTHER" id="PTHR30576:SF0">
    <property type="entry name" value="UNDECAPRENYL-PHOSPHATE N-ACETYLGALACTOSAMINYL 1-PHOSPHATE TRANSFERASE-RELATED"/>
    <property type="match status" value="1"/>
</dbReference>
<keyword evidence="3" id="KW-0472">Membrane</keyword>
<accession>A0ABV7ITB2</accession>
<comment type="similarity">
    <text evidence="1">Belongs to the bacterial sugar transferase family.</text>
</comment>
<keyword evidence="3" id="KW-0812">Transmembrane</keyword>
<keyword evidence="2" id="KW-0270">Exopolysaccharide synthesis</keyword>
<feature type="transmembrane region" description="Helical" evidence="3">
    <location>
        <begin position="241"/>
        <end position="264"/>
    </location>
</feature>
<evidence type="ECO:0000256" key="3">
    <source>
        <dbReference type="SAM" id="Phobius"/>
    </source>
</evidence>
<proteinExistence type="inferred from homology"/>
<evidence type="ECO:0000256" key="2">
    <source>
        <dbReference type="ARBA" id="ARBA00023169"/>
    </source>
</evidence>
<evidence type="ECO:0000259" key="4">
    <source>
        <dbReference type="Pfam" id="PF02397"/>
    </source>
</evidence>
<dbReference type="RefSeq" id="WP_379510546.1">
    <property type="nucleotide sequence ID" value="NZ_JBHRTQ010000010.1"/>
</dbReference>
<dbReference type="Pfam" id="PF02397">
    <property type="entry name" value="Bac_transf"/>
    <property type="match status" value="1"/>
</dbReference>
<evidence type="ECO:0000313" key="5">
    <source>
        <dbReference type="EMBL" id="MFC3175177.1"/>
    </source>
</evidence>
<feature type="transmembrane region" description="Helical" evidence="3">
    <location>
        <begin position="30"/>
        <end position="48"/>
    </location>
</feature>
<name>A0ABV7ITB2_9SPHN</name>
<dbReference type="EMBL" id="JBHRTQ010000010">
    <property type="protein sequence ID" value="MFC3175177.1"/>
    <property type="molecule type" value="Genomic_DNA"/>
</dbReference>
<feature type="transmembrane region" description="Helical" evidence="3">
    <location>
        <begin position="88"/>
        <end position="107"/>
    </location>
</feature>